<evidence type="ECO:0000313" key="2">
    <source>
        <dbReference type="Proteomes" id="UP001165960"/>
    </source>
</evidence>
<protein>
    <submittedName>
        <fullName evidence="1">Uncharacterized protein</fullName>
    </submittedName>
</protein>
<keyword evidence="2" id="KW-1185">Reference proteome</keyword>
<dbReference type="EMBL" id="QTSX02006249">
    <property type="protein sequence ID" value="KAJ9055851.1"/>
    <property type="molecule type" value="Genomic_DNA"/>
</dbReference>
<accession>A0ACC2S0V8</accession>
<evidence type="ECO:0000313" key="1">
    <source>
        <dbReference type="EMBL" id="KAJ9055851.1"/>
    </source>
</evidence>
<dbReference type="Proteomes" id="UP001165960">
    <property type="component" value="Unassembled WGS sequence"/>
</dbReference>
<sequence length="171" mass="19717">MSSFNIAIHALSNLNDPQQSIVHTYHQIIRLINNKKRDESISVKNLETAKDVAIDDKFKFIKDESLSLLHEIFRSGGLTTQCNIYQLSSKNSNQLWVIHAEVEERVVPLIYCPMIKTKQESYLNVLKIIKEEMQTTFLEEQETRPTSAGRPPKDHVVSIRLNKINLVPLDF</sequence>
<reference evidence="1" key="1">
    <citation type="submission" date="2022-04" db="EMBL/GenBank/DDBJ databases">
        <title>Genome of the entomopathogenic fungus Entomophthora muscae.</title>
        <authorList>
            <person name="Elya C."/>
            <person name="Lovett B.R."/>
            <person name="Lee E."/>
            <person name="Macias A.M."/>
            <person name="Hajek A.E."/>
            <person name="De Bivort B.L."/>
            <person name="Kasson M.T."/>
            <person name="De Fine Licht H.H."/>
            <person name="Stajich J.E."/>
        </authorList>
    </citation>
    <scope>NUCLEOTIDE SEQUENCE</scope>
    <source>
        <strain evidence="1">Berkeley</strain>
    </source>
</reference>
<gene>
    <name evidence="1" type="ORF">DSO57_1039015</name>
</gene>
<organism evidence="1 2">
    <name type="scientific">Entomophthora muscae</name>
    <dbReference type="NCBI Taxonomy" id="34485"/>
    <lineage>
        <taxon>Eukaryota</taxon>
        <taxon>Fungi</taxon>
        <taxon>Fungi incertae sedis</taxon>
        <taxon>Zoopagomycota</taxon>
        <taxon>Entomophthoromycotina</taxon>
        <taxon>Entomophthoromycetes</taxon>
        <taxon>Entomophthorales</taxon>
        <taxon>Entomophthoraceae</taxon>
        <taxon>Entomophthora</taxon>
    </lineage>
</organism>
<name>A0ACC2S0V8_9FUNG</name>
<comment type="caution">
    <text evidence="1">The sequence shown here is derived from an EMBL/GenBank/DDBJ whole genome shotgun (WGS) entry which is preliminary data.</text>
</comment>
<proteinExistence type="predicted"/>